<dbReference type="AlphaFoldDB" id="A0A8H6HQC8"/>
<keyword evidence="4" id="KW-1185">Reference proteome</keyword>
<name>A0A8H6HQC8_9AGAR</name>
<accession>A0A8H6HQC8</accession>
<sequence>MPAPGKDTETLFAELRGVESRRRVETDWDSRRKRRSLKRCQMGNKWDSDEPLAQLRASARCRQAQLEGRDGVKRQGEAVGKDVSVEARLPDAQLGAKASLWWMHLESSNAVWRTRGVGWVGGRGGTGWMRVLPEREGGADGGQGVEYGGGGVEERARRGQRLELDHRSRRRGVAWIPGMGKTEDNIGGAEACVEWLAVPCSAYLWLVIVAVMWMVAWPPARSPCLHRRHPPTGTLDSLSQKPTPDTRYLSIGQPQD</sequence>
<evidence type="ECO:0000313" key="3">
    <source>
        <dbReference type="EMBL" id="KAF6750502.1"/>
    </source>
</evidence>
<protein>
    <submittedName>
        <fullName evidence="3">Uncharacterized protein</fullName>
    </submittedName>
</protein>
<feature type="compositionally biased region" description="Polar residues" evidence="1">
    <location>
        <begin position="234"/>
        <end position="243"/>
    </location>
</feature>
<organism evidence="3 4">
    <name type="scientific">Ephemerocybe angulata</name>
    <dbReference type="NCBI Taxonomy" id="980116"/>
    <lineage>
        <taxon>Eukaryota</taxon>
        <taxon>Fungi</taxon>
        <taxon>Dikarya</taxon>
        <taxon>Basidiomycota</taxon>
        <taxon>Agaricomycotina</taxon>
        <taxon>Agaricomycetes</taxon>
        <taxon>Agaricomycetidae</taxon>
        <taxon>Agaricales</taxon>
        <taxon>Agaricineae</taxon>
        <taxon>Psathyrellaceae</taxon>
        <taxon>Ephemerocybe</taxon>
    </lineage>
</organism>
<keyword evidence="2" id="KW-0472">Membrane</keyword>
<proteinExistence type="predicted"/>
<keyword evidence="2" id="KW-1133">Transmembrane helix</keyword>
<dbReference type="EMBL" id="JACGCI010000056">
    <property type="protein sequence ID" value="KAF6750502.1"/>
    <property type="molecule type" value="Genomic_DNA"/>
</dbReference>
<evidence type="ECO:0000256" key="2">
    <source>
        <dbReference type="SAM" id="Phobius"/>
    </source>
</evidence>
<feature type="region of interest" description="Disordered" evidence="1">
    <location>
        <begin position="231"/>
        <end position="256"/>
    </location>
</feature>
<gene>
    <name evidence="3" type="ORF">DFP72DRAFT_851591</name>
</gene>
<dbReference type="Proteomes" id="UP000521943">
    <property type="component" value="Unassembled WGS sequence"/>
</dbReference>
<keyword evidence="2" id="KW-0812">Transmembrane</keyword>
<evidence type="ECO:0000256" key="1">
    <source>
        <dbReference type="SAM" id="MobiDB-lite"/>
    </source>
</evidence>
<reference evidence="3 4" key="1">
    <citation type="submission" date="2020-07" db="EMBL/GenBank/DDBJ databases">
        <title>Comparative genomics of pyrophilous fungi reveals a link between fire events and developmental genes.</title>
        <authorList>
            <consortium name="DOE Joint Genome Institute"/>
            <person name="Steindorff A.S."/>
            <person name="Carver A."/>
            <person name="Calhoun S."/>
            <person name="Stillman K."/>
            <person name="Liu H."/>
            <person name="Lipzen A."/>
            <person name="Pangilinan J."/>
            <person name="Labutti K."/>
            <person name="Bruns T.D."/>
            <person name="Grigoriev I.V."/>
        </authorList>
    </citation>
    <scope>NUCLEOTIDE SEQUENCE [LARGE SCALE GENOMIC DNA]</scope>
    <source>
        <strain evidence="3 4">CBS 144469</strain>
    </source>
</reference>
<evidence type="ECO:0000313" key="4">
    <source>
        <dbReference type="Proteomes" id="UP000521943"/>
    </source>
</evidence>
<comment type="caution">
    <text evidence="3">The sequence shown here is derived from an EMBL/GenBank/DDBJ whole genome shotgun (WGS) entry which is preliminary data.</text>
</comment>
<feature type="transmembrane region" description="Helical" evidence="2">
    <location>
        <begin position="202"/>
        <end position="220"/>
    </location>
</feature>